<dbReference type="AlphaFoldDB" id="A0AAD2HA05"/>
<gene>
    <name evidence="4" type="ORF">MYCIT1_LOCUS16128</name>
</gene>
<protein>
    <recommendedName>
        <fullName evidence="3">DUF6535 domain-containing protein</fullName>
    </recommendedName>
</protein>
<keyword evidence="2" id="KW-0472">Membrane</keyword>
<comment type="caution">
    <text evidence="4">The sequence shown here is derived from an EMBL/GenBank/DDBJ whole genome shotgun (WGS) entry which is preliminary data.</text>
</comment>
<organism evidence="4 5">
    <name type="scientific">Mycena citricolor</name>
    <dbReference type="NCBI Taxonomy" id="2018698"/>
    <lineage>
        <taxon>Eukaryota</taxon>
        <taxon>Fungi</taxon>
        <taxon>Dikarya</taxon>
        <taxon>Basidiomycota</taxon>
        <taxon>Agaricomycotina</taxon>
        <taxon>Agaricomycetes</taxon>
        <taxon>Agaricomycetidae</taxon>
        <taxon>Agaricales</taxon>
        <taxon>Marasmiineae</taxon>
        <taxon>Mycenaceae</taxon>
        <taxon>Mycena</taxon>
    </lineage>
</organism>
<dbReference type="InterPro" id="IPR045338">
    <property type="entry name" value="DUF6535"/>
</dbReference>
<dbReference type="Pfam" id="PF20153">
    <property type="entry name" value="DUF6535"/>
    <property type="match status" value="1"/>
</dbReference>
<evidence type="ECO:0000256" key="1">
    <source>
        <dbReference type="SAM" id="MobiDB-lite"/>
    </source>
</evidence>
<evidence type="ECO:0000313" key="4">
    <source>
        <dbReference type="EMBL" id="CAK5271216.1"/>
    </source>
</evidence>
<feature type="region of interest" description="Disordered" evidence="1">
    <location>
        <begin position="1"/>
        <end position="34"/>
    </location>
</feature>
<accession>A0AAD2HA05</accession>
<evidence type="ECO:0000256" key="2">
    <source>
        <dbReference type="SAM" id="Phobius"/>
    </source>
</evidence>
<keyword evidence="2" id="KW-0812">Transmembrane</keyword>
<feature type="transmembrane region" description="Helical" evidence="2">
    <location>
        <begin position="206"/>
        <end position="226"/>
    </location>
</feature>
<sequence length="876" mass="98468">MAKVDKSLPPSMAKADERLPPSMGKSDESFPEREKASGNKLWNTYISEAQNYDQGLVDGWRSEMDGLLIFAGLFSGVVTSFILESYKTLSSDSGTQTLAILNQISQQLAGLKNGTANIDALPPPSAFSPSISSLICNALWFISLALSLSSALVATLIDQWAREYEHRTSMFSSTLIRARVYMYLYYGLQRFNMHAVVGVPPLLLHGALVLFLVGLVVFLAPINLVVTILTSILLLLFVGVYGTFTVLPLFFHDSPYQTPLSRIFWSLYQSSRKRFRAYSQKPVVSDPEGSTELSWPSDTPPQTQNMVEAMIAAALLSTVDTETRALSWTIRSLSDDNELEPFVEGLTPALWDFEKNEPRRAYQEHFTRLLRDPQVRLCQRLADFMASSHSNLLEPSVCLRRHHSVLQAIWAVCAFSISTNSPMENPIGVLDVKYALLSSRFHDTPSVQELVHAVSALIRLNTIEFWVTQPAGEAVENALGRLAIKSIRTEKDRIFTPTFFSATTQSTCEEEKRWAYGQYLIHLSETRDSFQRERTNALFYTLNAVPLLAGKFDRVMVEALETMLGSQAEGTTSNRVFAVRQLICALAVTSPRSKTDIEFHAPNNLASFIVRHHSIARYTPDSLWEPRAEEQYIRYLCECLVLNAEHGREPQTTIDSLRLIYHHLNDKRFYAESSEDLDAHLLTLWAVRNYGAQAASVRRHHAIALVQTVAVCCVPESVWESARGLDIFEDEDWFRTALHFDDDAKWVETAVPREETNSIADFIRCCAALGVVTTFLEQCVKNSDEAELELDFDTLTCIISRFDSDLDTSRSWPDVAVPPEIQRRFTESVSAFLARYPTEGPAENSVLAWLLTVSSGTSDPVALQVRDRALFDKQKD</sequence>
<evidence type="ECO:0000259" key="3">
    <source>
        <dbReference type="Pfam" id="PF20153"/>
    </source>
</evidence>
<feature type="transmembrane region" description="Helical" evidence="2">
    <location>
        <begin position="66"/>
        <end position="83"/>
    </location>
</feature>
<name>A0AAD2HA05_9AGAR</name>
<keyword evidence="2" id="KW-1133">Transmembrane helix</keyword>
<reference evidence="4" key="1">
    <citation type="submission" date="2023-11" db="EMBL/GenBank/DDBJ databases">
        <authorList>
            <person name="De Vega J J."/>
            <person name="De Vega J J."/>
        </authorList>
    </citation>
    <scope>NUCLEOTIDE SEQUENCE</scope>
</reference>
<proteinExistence type="predicted"/>
<dbReference type="Proteomes" id="UP001295794">
    <property type="component" value="Unassembled WGS sequence"/>
</dbReference>
<dbReference type="EMBL" id="CAVNYO010000169">
    <property type="protein sequence ID" value="CAK5271216.1"/>
    <property type="molecule type" value="Genomic_DNA"/>
</dbReference>
<evidence type="ECO:0000313" key="5">
    <source>
        <dbReference type="Proteomes" id="UP001295794"/>
    </source>
</evidence>
<feature type="domain" description="DUF6535" evidence="3">
    <location>
        <begin position="42"/>
        <end position="220"/>
    </location>
</feature>
<feature type="transmembrane region" description="Helical" evidence="2">
    <location>
        <begin position="233"/>
        <end position="251"/>
    </location>
</feature>
<keyword evidence="5" id="KW-1185">Reference proteome</keyword>
<feature type="transmembrane region" description="Helical" evidence="2">
    <location>
        <begin position="131"/>
        <end position="157"/>
    </location>
</feature>
<feature type="compositionally biased region" description="Basic and acidic residues" evidence="1">
    <location>
        <begin position="14"/>
        <end position="34"/>
    </location>
</feature>